<dbReference type="HOGENOM" id="CLU_482897_0_0_7"/>
<evidence type="ECO:0000256" key="7">
    <source>
        <dbReference type="ARBA" id="ARBA00023136"/>
    </source>
</evidence>
<keyword evidence="7 8" id="KW-0472">Membrane</keyword>
<dbReference type="GO" id="GO:0016763">
    <property type="term" value="F:pentosyltransferase activity"/>
    <property type="evidence" value="ECO:0007669"/>
    <property type="project" value="TreeGrafter"/>
</dbReference>
<dbReference type="Proteomes" id="UP000019141">
    <property type="component" value="Unassembled WGS sequence"/>
</dbReference>
<feature type="transmembrane region" description="Helical" evidence="8">
    <location>
        <begin position="250"/>
        <end position="269"/>
    </location>
</feature>
<comment type="caution">
    <text evidence="10">The sequence shown here is derived from an EMBL/GenBank/DDBJ whole genome shotgun (WGS) entry which is preliminary data.</text>
</comment>
<gene>
    <name evidence="10" type="ORF">ETSY1_07330</name>
</gene>
<dbReference type="GO" id="GO:0009103">
    <property type="term" value="P:lipopolysaccharide biosynthetic process"/>
    <property type="evidence" value="ECO:0007669"/>
    <property type="project" value="UniProtKB-ARBA"/>
</dbReference>
<accession>W4LTS8</accession>
<dbReference type="AlphaFoldDB" id="W4LTS8"/>
<feature type="domain" description="Glycosyltransferase RgtA/B/C/D-like" evidence="9">
    <location>
        <begin position="119"/>
        <end position="212"/>
    </location>
</feature>
<feature type="transmembrane region" description="Helical" evidence="8">
    <location>
        <begin position="71"/>
        <end position="89"/>
    </location>
</feature>
<feature type="transmembrane region" description="Helical" evidence="8">
    <location>
        <begin position="211"/>
        <end position="229"/>
    </location>
</feature>
<dbReference type="GO" id="GO:0005886">
    <property type="term" value="C:plasma membrane"/>
    <property type="evidence" value="ECO:0007669"/>
    <property type="project" value="UniProtKB-SubCell"/>
</dbReference>
<keyword evidence="2" id="KW-1003">Cell membrane</keyword>
<dbReference type="PANTHER" id="PTHR33908:SF11">
    <property type="entry name" value="MEMBRANE PROTEIN"/>
    <property type="match status" value="1"/>
</dbReference>
<protein>
    <recommendedName>
        <fullName evidence="9">Glycosyltransferase RgtA/B/C/D-like domain-containing protein</fullName>
    </recommendedName>
</protein>
<feature type="transmembrane region" description="Helical" evidence="8">
    <location>
        <begin position="338"/>
        <end position="356"/>
    </location>
</feature>
<name>W4LTS8_ENTF1</name>
<keyword evidence="5 8" id="KW-0812">Transmembrane</keyword>
<organism evidence="10 11">
    <name type="scientific">Entotheonella factor</name>
    <dbReference type="NCBI Taxonomy" id="1429438"/>
    <lineage>
        <taxon>Bacteria</taxon>
        <taxon>Pseudomonadati</taxon>
        <taxon>Nitrospinota/Tectimicrobiota group</taxon>
        <taxon>Candidatus Tectimicrobiota</taxon>
        <taxon>Candidatus Entotheonellia</taxon>
        <taxon>Candidatus Entotheonellales</taxon>
        <taxon>Candidatus Entotheonellaceae</taxon>
        <taxon>Candidatus Entotheonella</taxon>
    </lineage>
</organism>
<evidence type="ECO:0000256" key="1">
    <source>
        <dbReference type="ARBA" id="ARBA00004651"/>
    </source>
</evidence>
<feature type="transmembrane region" description="Helical" evidence="8">
    <location>
        <begin position="12"/>
        <end position="34"/>
    </location>
</feature>
<dbReference type="EMBL" id="AZHW01000231">
    <property type="protein sequence ID" value="ETX01459.1"/>
    <property type="molecule type" value="Genomic_DNA"/>
</dbReference>
<dbReference type="InterPro" id="IPR050297">
    <property type="entry name" value="LipidA_mod_glycosyltrf_83"/>
</dbReference>
<dbReference type="Pfam" id="PF13231">
    <property type="entry name" value="PMT_2"/>
    <property type="match status" value="1"/>
</dbReference>
<feature type="transmembrane region" description="Helical" evidence="8">
    <location>
        <begin position="309"/>
        <end position="331"/>
    </location>
</feature>
<evidence type="ECO:0000256" key="8">
    <source>
        <dbReference type="SAM" id="Phobius"/>
    </source>
</evidence>
<comment type="subcellular location">
    <subcellularLocation>
        <location evidence="1">Cell membrane</location>
        <topology evidence="1">Multi-pass membrane protein</topology>
    </subcellularLocation>
</comment>
<evidence type="ECO:0000256" key="4">
    <source>
        <dbReference type="ARBA" id="ARBA00022679"/>
    </source>
</evidence>
<evidence type="ECO:0000256" key="6">
    <source>
        <dbReference type="ARBA" id="ARBA00022989"/>
    </source>
</evidence>
<keyword evidence="3" id="KW-0328">Glycosyltransferase</keyword>
<evidence type="ECO:0000313" key="10">
    <source>
        <dbReference type="EMBL" id="ETX01459.1"/>
    </source>
</evidence>
<evidence type="ECO:0000313" key="11">
    <source>
        <dbReference type="Proteomes" id="UP000019141"/>
    </source>
</evidence>
<feature type="transmembrane region" description="Helical" evidence="8">
    <location>
        <begin position="170"/>
        <end position="191"/>
    </location>
</feature>
<evidence type="ECO:0000256" key="2">
    <source>
        <dbReference type="ARBA" id="ARBA00022475"/>
    </source>
</evidence>
<keyword evidence="11" id="KW-1185">Reference proteome</keyword>
<evidence type="ECO:0000256" key="5">
    <source>
        <dbReference type="ARBA" id="ARBA00022692"/>
    </source>
</evidence>
<feature type="transmembrane region" description="Helical" evidence="8">
    <location>
        <begin position="109"/>
        <end position="134"/>
    </location>
</feature>
<keyword evidence="6 8" id="KW-1133">Transmembrane helix</keyword>
<evidence type="ECO:0000259" key="9">
    <source>
        <dbReference type="Pfam" id="PF13231"/>
    </source>
</evidence>
<proteinExistence type="predicted"/>
<feature type="transmembrane region" description="Helical" evidence="8">
    <location>
        <begin position="362"/>
        <end position="382"/>
    </location>
</feature>
<dbReference type="PANTHER" id="PTHR33908">
    <property type="entry name" value="MANNOSYLTRANSFERASE YKCB-RELATED"/>
    <property type="match status" value="1"/>
</dbReference>
<feature type="transmembrane region" description="Helical" evidence="8">
    <location>
        <begin position="394"/>
        <end position="413"/>
    </location>
</feature>
<sequence>MDASIKPIKRINGSFDVVFLLILSLALNVTHLNWGLPNYLDWANDSIAPFQVLEAGYYRLSNGWHNTYPPVHYAILLVFVAPFMGYLLLSGGLQAPSKVFPFGFSDPLFALSGVTLISRLVSVLMGVAIVLLVYRIVRELFDRQSAFFSSLIVALCHPLVYYAHTANVEVPYLFWSILAIYHFLRVLQHGALKHYLLFAMFGILAICTKDQAYGLFLLSPLPILWIRFAEQAQVPRQERRFLHVFLDKRFILAGVVAVATFAIAQNLFFNFTGFLNHIELITGAKSQGLEDYTSDLGGRLQLLRETLVYLAQGLTLPLFGICLVGAVYCGLKFPRYTLPLLFLALTYYLFFLNVILFVRLRYILPIAIILAFFGGKVLADIWHRAPLKGLVRTAICLLFAYAAFFPIHLNILFMKDSRYAAAEWMEQHFSEGDIVETFTPYVNRKYYPRFPAWVKVRSSKLEAGTQWEARAIKKVRVPNLYTGDEPPDYIVLSEFWYKRFLPLEQADSDAARVLKDLFEGRMGYKQVAAFKSLEIVPIEVAINPRILIFARCQKAAFGQENSTC</sequence>
<dbReference type="InterPro" id="IPR038731">
    <property type="entry name" value="RgtA/B/C-like"/>
</dbReference>
<feature type="transmembrane region" description="Helical" evidence="8">
    <location>
        <begin position="146"/>
        <end position="163"/>
    </location>
</feature>
<evidence type="ECO:0000256" key="3">
    <source>
        <dbReference type="ARBA" id="ARBA00022676"/>
    </source>
</evidence>
<reference evidence="10 11" key="1">
    <citation type="journal article" date="2014" name="Nature">
        <title>An environmental bacterial taxon with a large and distinct metabolic repertoire.</title>
        <authorList>
            <person name="Wilson M.C."/>
            <person name="Mori T."/>
            <person name="Ruckert C."/>
            <person name="Uria A.R."/>
            <person name="Helf M.J."/>
            <person name="Takada K."/>
            <person name="Gernert C."/>
            <person name="Steffens U.A."/>
            <person name="Heycke N."/>
            <person name="Schmitt S."/>
            <person name="Rinke C."/>
            <person name="Helfrich E.J."/>
            <person name="Brachmann A.O."/>
            <person name="Gurgui C."/>
            <person name="Wakimoto T."/>
            <person name="Kracht M."/>
            <person name="Crusemann M."/>
            <person name="Hentschel U."/>
            <person name="Abe I."/>
            <person name="Matsunaga S."/>
            <person name="Kalinowski J."/>
            <person name="Takeyama H."/>
            <person name="Piel J."/>
        </authorList>
    </citation>
    <scope>NUCLEOTIDE SEQUENCE [LARGE SCALE GENOMIC DNA]</scope>
    <source>
        <strain evidence="11">TSY1</strain>
    </source>
</reference>
<keyword evidence="4" id="KW-0808">Transferase</keyword>